<sequence length="22" mass="2567">MYQLVIVGLFVEQTSSVFLFFV</sequence>
<proteinExistence type="predicted"/>
<name>A0A0A9AVZ6_ARUDO</name>
<dbReference type="AlphaFoldDB" id="A0A0A9AVZ6"/>
<evidence type="ECO:0000313" key="1">
    <source>
        <dbReference type="EMBL" id="JAD51262.1"/>
    </source>
</evidence>
<dbReference type="EMBL" id="GBRH01246633">
    <property type="protein sequence ID" value="JAD51262.1"/>
    <property type="molecule type" value="Transcribed_RNA"/>
</dbReference>
<accession>A0A0A9AVZ6</accession>
<protein>
    <submittedName>
        <fullName evidence="1">Uncharacterized protein</fullName>
    </submittedName>
</protein>
<reference evidence="1" key="2">
    <citation type="journal article" date="2015" name="Data Brief">
        <title>Shoot transcriptome of the giant reed, Arundo donax.</title>
        <authorList>
            <person name="Barrero R.A."/>
            <person name="Guerrero F.D."/>
            <person name="Moolhuijzen P."/>
            <person name="Goolsby J.A."/>
            <person name="Tidwell J."/>
            <person name="Bellgard S.E."/>
            <person name="Bellgard M.I."/>
        </authorList>
    </citation>
    <scope>NUCLEOTIDE SEQUENCE</scope>
    <source>
        <tissue evidence="1">Shoot tissue taken approximately 20 cm above the soil surface</tissue>
    </source>
</reference>
<reference evidence="1" key="1">
    <citation type="submission" date="2014-09" db="EMBL/GenBank/DDBJ databases">
        <authorList>
            <person name="Magalhaes I.L.F."/>
            <person name="Oliveira U."/>
            <person name="Santos F.R."/>
            <person name="Vidigal T.H.D.A."/>
            <person name="Brescovit A.D."/>
            <person name="Santos A.J."/>
        </authorList>
    </citation>
    <scope>NUCLEOTIDE SEQUENCE</scope>
    <source>
        <tissue evidence="1">Shoot tissue taken approximately 20 cm above the soil surface</tissue>
    </source>
</reference>
<organism evidence="1">
    <name type="scientific">Arundo donax</name>
    <name type="common">Giant reed</name>
    <name type="synonym">Donax arundinaceus</name>
    <dbReference type="NCBI Taxonomy" id="35708"/>
    <lineage>
        <taxon>Eukaryota</taxon>
        <taxon>Viridiplantae</taxon>
        <taxon>Streptophyta</taxon>
        <taxon>Embryophyta</taxon>
        <taxon>Tracheophyta</taxon>
        <taxon>Spermatophyta</taxon>
        <taxon>Magnoliopsida</taxon>
        <taxon>Liliopsida</taxon>
        <taxon>Poales</taxon>
        <taxon>Poaceae</taxon>
        <taxon>PACMAD clade</taxon>
        <taxon>Arundinoideae</taxon>
        <taxon>Arundineae</taxon>
        <taxon>Arundo</taxon>
    </lineage>
</organism>